<keyword evidence="1" id="KW-0808">Transferase</keyword>
<dbReference type="InterPro" id="IPR050832">
    <property type="entry name" value="Bact_Acetyltransf"/>
</dbReference>
<evidence type="ECO:0000256" key="2">
    <source>
        <dbReference type="ARBA" id="ARBA00023315"/>
    </source>
</evidence>
<dbReference type="SUPFAM" id="SSF55729">
    <property type="entry name" value="Acyl-CoA N-acyltransferases (Nat)"/>
    <property type="match status" value="1"/>
</dbReference>
<sequence>MRASGSARTFLCMPIIVETLRTSPADADARTEVDAWHAVVTAAHTHDLPADIPPPGRAETAGKLQVPSSRGRVARFAVTAPDGSYEGVASLLLHTDPGNEHTAFLDVLAVRPGARRRGVGGALWEAVRAELAADGRTSVATELEVGGEGEKFAAGRGFENVLPITWYVQDTSLPRPDGELPDGYTFAAWEGVVPDHLADASALAHNAMEDAPSGDMDEAPPVWDAEKVRAAAQVIHDRGGLILTVAAVDGRSGAETIAAYTELVLRDPSDTRALQYDTVVVPAHRGRGLGRAVKLRMLRELARRQPHVRWIGTTVADENGPMLTVNEALGYVRERASGIFQAKI</sequence>
<dbReference type="Proteomes" id="UP000599437">
    <property type="component" value="Unassembled WGS sequence"/>
</dbReference>
<proteinExistence type="predicted"/>
<evidence type="ECO:0000313" key="5">
    <source>
        <dbReference type="Proteomes" id="UP000599437"/>
    </source>
</evidence>
<keyword evidence="5" id="KW-1185">Reference proteome</keyword>
<organism evidence="4 5">
    <name type="scientific">Streptomyces chryseus</name>
    <dbReference type="NCBI Taxonomy" id="68186"/>
    <lineage>
        <taxon>Bacteria</taxon>
        <taxon>Bacillati</taxon>
        <taxon>Actinomycetota</taxon>
        <taxon>Actinomycetes</taxon>
        <taxon>Kitasatosporales</taxon>
        <taxon>Streptomycetaceae</taxon>
        <taxon>Streptomyces</taxon>
    </lineage>
</organism>
<evidence type="ECO:0000313" key="4">
    <source>
        <dbReference type="EMBL" id="GHB04386.1"/>
    </source>
</evidence>
<dbReference type="InterPro" id="IPR016181">
    <property type="entry name" value="Acyl_CoA_acyltransferase"/>
</dbReference>
<reference evidence="5" key="1">
    <citation type="journal article" date="2019" name="Int. J. Syst. Evol. Microbiol.">
        <title>The Global Catalogue of Microorganisms (GCM) 10K type strain sequencing project: providing services to taxonomists for standard genome sequencing and annotation.</title>
        <authorList>
            <consortium name="The Broad Institute Genomics Platform"/>
            <consortium name="The Broad Institute Genome Sequencing Center for Infectious Disease"/>
            <person name="Wu L."/>
            <person name="Ma J."/>
        </authorList>
    </citation>
    <scope>NUCLEOTIDE SEQUENCE [LARGE SCALE GENOMIC DNA]</scope>
    <source>
        <strain evidence="5">JCM 4737</strain>
    </source>
</reference>
<dbReference type="PANTHER" id="PTHR43877">
    <property type="entry name" value="AMINOALKYLPHOSPHONATE N-ACETYLTRANSFERASE-RELATED-RELATED"/>
    <property type="match status" value="1"/>
</dbReference>
<feature type="domain" description="N-acetyltransferase" evidence="3">
    <location>
        <begin position="18"/>
        <end position="187"/>
    </location>
</feature>
<accession>A0ABQ3DME0</accession>
<keyword evidence="2" id="KW-0012">Acyltransferase</keyword>
<dbReference type="PANTHER" id="PTHR43877:SF1">
    <property type="entry name" value="ACETYLTRANSFERASE"/>
    <property type="match status" value="1"/>
</dbReference>
<comment type="caution">
    <text evidence="4">The sequence shown here is derived from an EMBL/GenBank/DDBJ whole genome shotgun (WGS) entry which is preliminary data.</text>
</comment>
<dbReference type="CDD" id="cd04301">
    <property type="entry name" value="NAT_SF"/>
    <property type="match status" value="2"/>
</dbReference>
<gene>
    <name evidence="4" type="ORF">GCM10010346_29210</name>
</gene>
<dbReference type="InterPro" id="IPR000182">
    <property type="entry name" value="GNAT_dom"/>
</dbReference>
<dbReference type="PROSITE" id="PS51186">
    <property type="entry name" value="GNAT"/>
    <property type="match status" value="1"/>
</dbReference>
<protein>
    <recommendedName>
        <fullName evidence="3">N-acetyltransferase domain-containing protein</fullName>
    </recommendedName>
</protein>
<evidence type="ECO:0000259" key="3">
    <source>
        <dbReference type="PROSITE" id="PS51186"/>
    </source>
</evidence>
<dbReference type="EMBL" id="BMVO01000007">
    <property type="protein sequence ID" value="GHB04386.1"/>
    <property type="molecule type" value="Genomic_DNA"/>
</dbReference>
<dbReference type="Pfam" id="PF00583">
    <property type="entry name" value="Acetyltransf_1"/>
    <property type="match status" value="2"/>
</dbReference>
<name>A0ABQ3DME0_9ACTN</name>
<dbReference type="Gene3D" id="3.40.630.30">
    <property type="match status" value="1"/>
</dbReference>
<evidence type="ECO:0000256" key="1">
    <source>
        <dbReference type="ARBA" id="ARBA00022679"/>
    </source>
</evidence>